<sequence length="101" mass="11821">MSRTDKTKPLWVRHAEHDPRPLHDHRYGPCDLPPHPTREAADTRCRWEHPGTLLLGHTCCAGCQRRGCTKEWQGYVRSANRKTRHEARREARRYVAGERAD</sequence>
<reference evidence="1 2" key="1">
    <citation type="submission" date="2022-03" db="EMBL/GenBank/DDBJ databases">
        <title>Complete genome of Streptomyces rimosus ssp. rimosus R7 (=ATCC 10970).</title>
        <authorList>
            <person name="Beganovic S."/>
            <person name="Ruckert C."/>
            <person name="Busche T."/>
            <person name="Kalinowski J."/>
            <person name="Wittmann C."/>
        </authorList>
    </citation>
    <scope>NUCLEOTIDE SEQUENCE [LARGE SCALE GENOMIC DNA]</scope>
    <source>
        <strain evidence="1 2">R7</strain>
    </source>
</reference>
<gene>
    <name evidence="1" type="ORF">SRIMR7_29645</name>
</gene>
<dbReference type="GeneID" id="66854545"/>
<accession>A0ABY3Z7M4</accession>
<evidence type="ECO:0000313" key="1">
    <source>
        <dbReference type="EMBL" id="UNZ06321.1"/>
    </source>
</evidence>
<keyword evidence="2" id="KW-1185">Reference proteome</keyword>
<dbReference type="Proteomes" id="UP000829494">
    <property type="component" value="Chromosome"/>
</dbReference>
<name>A0ABY3Z7M4_STRRM</name>
<proteinExistence type="predicted"/>
<protein>
    <submittedName>
        <fullName evidence="1">Uncharacterized protein</fullName>
    </submittedName>
</protein>
<dbReference type="EMBL" id="CP094298">
    <property type="protein sequence ID" value="UNZ06321.1"/>
    <property type="molecule type" value="Genomic_DNA"/>
</dbReference>
<organism evidence="1 2">
    <name type="scientific">Streptomyces rimosus subsp. rimosus</name>
    <dbReference type="NCBI Taxonomy" id="132474"/>
    <lineage>
        <taxon>Bacteria</taxon>
        <taxon>Bacillati</taxon>
        <taxon>Actinomycetota</taxon>
        <taxon>Actinomycetes</taxon>
        <taxon>Kitasatosporales</taxon>
        <taxon>Streptomycetaceae</taxon>
        <taxon>Streptomyces</taxon>
    </lineage>
</organism>
<evidence type="ECO:0000313" key="2">
    <source>
        <dbReference type="Proteomes" id="UP000829494"/>
    </source>
</evidence>
<dbReference type="RefSeq" id="WP_003985048.1">
    <property type="nucleotide sequence ID" value="NZ_CP043497.1"/>
</dbReference>